<gene>
    <name evidence="4" type="ORF">AKL02_009105</name>
</gene>
<dbReference type="SUPFAM" id="SSF52540">
    <property type="entry name" value="P-loop containing nucleoside triphosphate hydrolases"/>
    <property type="match status" value="1"/>
</dbReference>
<dbReference type="InterPro" id="IPR027417">
    <property type="entry name" value="P-loop_NTPase"/>
</dbReference>
<evidence type="ECO:0000256" key="1">
    <source>
        <dbReference type="RuleBase" id="RU003651"/>
    </source>
</evidence>
<dbReference type="InterPro" id="IPR003593">
    <property type="entry name" value="AAA+_ATPase"/>
</dbReference>
<dbReference type="SUPFAM" id="SSF140990">
    <property type="entry name" value="FtsH protease domain-like"/>
    <property type="match status" value="1"/>
</dbReference>
<dbReference type="PROSITE" id="PS00674">
    <property type="entry name" value="AAA"/>
    <property type="match status" value="1"/>
</dbReference>
<proteinExistence type="inferred from homology"/>
<evidence type="ECO:0000313" key="4">
    <source>
        <dbReference type="EMBL" id="QPZ91048.1"/>
    </source>
</evidence>
<dbReference type="Proteomes" id="UP000192422">
    <property type="component" value="Chromosome"/>
</dbReference>
<dbReference type="PANTHER" id="PTHR23076">
    <property type="entry name" value="METALLOPROTEASE M41 FTSH"/>
    <property type="match status" value="1"/>
</dbReference>
<dbReference type="CDD" id="cd19481">
    <property type="entry name" value="RecA-like_protease"/>
    <property type="match status" value="1"/>
</dbReference>
<keyword evidence="1" id="KW-0067">ATP-binding</keyword>
<dbReference type="Gene3D" id="3.40.50.300">
    <property type="entry name" value="P-loop containing nucleotide triphosphate hydrolases"/>
    <property type="match status" value="1"/>
</dbReference>
<dbReference type="EMBL" id="CP053562">
    <property type="protein sequence ID" value="QPZ91048.1"/>
    <property type="molecule type" value="Genomic_DNA"/>
</dbReference>
<name>A0ABX6YUX7_9RHOB</name>
<dbReference type="InterPro" id="IPR003959">
    <property type="entry name" value="ATPase_AAA_core"/>
</dbReference>
<dbReference type="RefSeq" id="WP_083077839.1">
    <property type="nucleotide sequence ID" value="NZ_CP053562.1"/>
</dbReference>
<protein>
    <submittedName>
        <fullName evidence="4">AAA family ATPase</fullName>
    </submittedName>
</protein>
<feature type="region of interest" description="Disordered" evidence="2">
    <location>
        <begin position="1"/>
        <end position="29"/>
    </location>
</feature>
<dbReference type="SMART" id="SM00382">
    <property type="entry name" value="AAA"/>
    <property type="match status" value="1"/>
</dbReference>
<organism evidence="4 5">
    <name type="scientific">Thioclava electrotropha</name>
    <dbReference type="NCBI Taxonomy" id="1549850"/>
    <lineage>
        <taxon>Bacteria</taxon>
        <taxon>Pseudomonadati</taxon>
        <taxon>Pseudomonadota</taxon>
        <taxon>Alphaproteobacteria</taxon>
        <taxon>Rhodobacterales</taxon>
        <taxon>Paracoccaceae</taxon>
        <taxon>Thioclava</taxon>
    </lineage>
</organism>
<keyword evidence="5" id="KW-1185">Reference proteome</keyword>
<feature type="domain" description="AAA+ ATPase" evidence="3">
    <location>
        <begin position="329"/>
        <end position="468"/>
    </location>
</feature>
<reference evidence="4 5" key="1">
    <citation type="submission" date="2020-05" db="EMBL/GenBank/DDBJ databases">
        <title>Thioclava electrotropha strain Elox9 finished genome.</title>
        <authorList>
            <person name="Rowe A.R."/>
            <person name="Wilbanks E.G."/>
        </authorList>
    </citation>
    <scope>NUCLEOTIDE SEQUENCE [LARGE SCALE GENOMIC DNA]</scope>
    <source>
        <strain evidence="4 5">Elox9</strain>
    </source>
</reference>
<evidence type="ECO:0000256" key="2">
    <source>
        <dbReference type="SAM" id="MobiDB-lite"/>
    </source>
</evidence>
<keyword evidence="1" id="KW-0547">Nucleotide-binding</keyword>
<comment type="similarity">
    <text evidence="1">Belongs to the AAA ATPase family.</text>
</comment>
<sequence length="727" mass="78575">MRHDKTSRSGGRPPLPFQRTDPMTLPTLSPTWGPLARTAILRLQEKAAASARSAKSSPAARTRKMSDYGDSFDDFDAFEEAEAQVDADLCADEEATQEALAALPGAILPARDLSLALQLAATFESAERIDALFAPKALTILEVPPEMIDPLATVIRYGFIPAHVTCLGRNMDARRSGSNLRIVTLTDRSDLSDLLAKPEPILLLFAQGKSAPPNLSGTPPLRLSSFNRQIAVAQVLMTYADTPTVSAQFSALPDDTALAEISPLAWAFAFRAPSAADALSRLDAALPRPIAGTPSLDTIRGDGSALRTARRMVADLQLWKDGKVAWSELTRSLLLYGAPGTGKTHLARAMGVSANVPFFQSSLAEWQAAGHLGDMLAAMRETFAKARAAAPSILFLDEIDAAGSRFDRDRHGRTYHRQVVTGFLEEIDKAARTEGVLLIGATNDRAAIDPALLRPGRFDLHLEMPLPDAEALLGILQTHCDHGEADLRPLAQQAVGLSAADLDAAIRASRSEARANDRPWQPADLSPHLNHACATPDADRRIALHECGHAIVFDVLKLGKIERVLIRHGDGGEVHSIATRAIHTDSDYDDQIAYMLAGRAAEALILGQVSSGAGGTQASDLAQATRLAIAIETRLGLGHHEQLWLDQPDHLTLQNQTVYAKVRRRLSKAEARATEILNERREGLEAMAEVLCERRELKGHELTRCWKAPDGASVEVTPSCVDDTFAR</sequence>
<dbReference type="PANTHER" id="PTHR23076:SF97">
    <property type="entry name" value="ATP-DEPENDENT ZINC METALLOPROTEASE YME1L1"/>
    <property type="match status" value="1"/>
</dbReference>
<evidence type="ECO:0000259" key="3">
    <source>
        <dbReference type="SMART" id="SM00382"/>
    </source>
</evidence>
<dbReference type="Gene3D" id="1.20.58.760">
    <property type="entry name" value="Peptidase M41"/>
    <property type="match status" value="1"/>
</dbReference>
<dbReference type="InterPro" id="IPR003960">
    <property type="entry name" value="ATPase_AAA_CS"/>
</dbReference>
<dbReference type="InterPro" id="IPR000642">
    <property type="entry name" value="Peptidase_M41"/>
</dbReference>
<accession>A0ABX6YUX7</accession>
<dbReference type="Pfam" id="PF00004">
    <property type="entry name" value="AAA"/>
    <property type="match status" value="1"/>
</dbReference>
<evidence type="ECO:0000313" key="5">
    <source>
        <dbReference type="Proteomes" id="UP000192422"/>
    </source>
</evidence>
<dbReference type="Pfam" id="PF01434">
    <property type="entry name" value="Peptidase_M41"/>
    <property type="match status" value="1"/>
</dbReference>
<dbReference type="InterPro" id="IPR037219">
    <property type="entry name" value="Peptidase_M41-like"/>
</dbReference>